<sequence length="372" mass="37538">MADGRLLDRASRLRTGRTPFVLATVVRAERPTSARPGDQALVLADGTIEGFVGGSCAESTTRAESLRVLTSGEAGLLRITPGGAGSTPAAPGVRVVDNPCLSGGALEIFLEPVLPPALVLVCGRSPVARALVRLGGALDHDVRVVDDPAAPLPADTAAVGGGARRPPPGGVGSPPPAAGGADPAAVVVASHGHDEEEVLAAALAAGVPYIALVASPARAAGVLGAVAARGAADVERVHAPAGLDIGARTPNEIAVSIYAQIVAARSTDPLPQVREGHLHEPRVQEGHLQVHTGQEGHLPDPPVQQGGLPEPGGPLPGAMPRPRQAPAVDPVCGMEVVAAEPTPSVAVGDRSVWFCGSGCRDAYLADPDRYPR</sequence>
<proteinExistence type="predicted"/>
<keyword evidence="5" id="KW-1185">Reference proteome</keyword>
<evidence type="ECO:0000313" key="5">
    <source>
        <dbReference type="Proteomes" id="UP001165283"/>
    </source>
</evidence>
<dbReference type="InterPro" id="IPR003777">
    <property type="entry name" value="XdhC_CoxI"/>
</dbReference>
<dbReference type="Proteomes" id="UP001165283">
    <property type="component" value="Unassembled WGS sequence"/>
</dbReference>
<reference evidence="4" key="1">
    <citation type="submission" date="2021-04" db="EMBL/GenBank/DDBJ databases">
        <title>Pseudonocardia sp. nov., isolated from sandy soil of mangrove forest.</title>
        <authorList>
            <person name="Zan Z."/>
            <person name="Huang R."/>
            <person name="Liu W."/>
        </authorList>
    </citation>
    <scope>NUCLEOTIDE SEQUENCE</scope>
    <source>
        <strain evidence="4">S2-4</strain>
    </source>
</reference>
<evidence type="ECO:0000259" key="3">
    <source>
        <dbReference type="Pfam" id="PF13478"/>
    </source>
</evidence>
<dbReference type="InterPro" id="IPR052698">
    <property type="entry name" value="MoCofactor_Util/Proc"/>
</dbReference>
<dbReference type="InterPro" id="IPR027051">
    <property type="entry name" value="XdhC_Rossmann_dom"/>
</dbReference>
<dbReference type="Pfam" id="PF02625">
    <property type="entry name" value="XdhC_CoxI"/>
    <property type="match status" value="1"/>
</dbReference>
<evidence type="ECO:0000256" key="1">
    <source>
        <dbReference type="SAM" id="MobiDB-lite"/>
    </source>
</evidence>
<organism evidence="4 5">
    <name type="scientific">Pseudonocardia humida</name>
    <dbReference type="NCBI Taxonomy" id="2800819"/>
    <lineage>
        <taxon>Bacteria</taxon>
        <taxon>Bacillati</taxon>
        <taxon>Actinomycetota</taxon>
        <taxon>Actinomycetes</taxon>
        <taxon>Pseudonocardiales</taxon>
        <taxon>Pseudonocardiaceae</taxon>
        <taxon>Pseudonocardia</taxon>
    </lineage>
</organism>
<evidence type="ECO:0000313" key="4">
    <source>
        <dbReference type="EMBL" id="MCO1654776.1"/>
    </source>
</evidence>
<name>A0ABT0ZVN1_9PSEU</name>
<comment type="caution">
    <text evidence="4">The sequence shown here is derived from an EMBL/GenBank/DDBJ whole genome shotgun (WGS) entry which is preliminary data.</text>
</comment>
<dbReference type="PANTHER" id="PTHR30388">
    <property type="entry name" value="ALDEHYDE OXIDOREDUCTASE MOLYBDENUM COFACTOR ASSEMBLY PROTEIN"/>
    <property type="match status" value="1"/>
</dbReference>
<dbReference type="Gene3D" id="3.40.50.720">
    <property type="entry name" value="NAD(P)-binding Rossmann-like Domain"/>
    <property type="match status" value="1"/>
</dbReference>
<feature type="domain" description="XdhC- CoxI" evidence="2">
    <location>
        <begin position="16"/>
        <end position="79"/>
    </location>
</feature>
<evidence type="ECO:0000259" key="2">
    <source>
        <dbReference type="Pfam" id="PF02625"/>
    </source>
</evidence>
<gene>
    <name evidence="4" type="ORF">KDL28_06865</name>
</gene>
<accession>A0ABT0ZVN1</accession>
<dbReference type="Pfam" id="PF13478">
    <property type="entry name" value="XdhC_C"/>
    <property type="match status" value="1"/>
</dbReference>
<protein>
    <submittedName>
        <fullName evidence="4">XdhC family protein</fullName>
    </submittedName>
</protein>
<feature type="region of interest" description="Disordered" evidence="1">
    <location>
        <begin position="291"/>
        <end position="327"/>
    </location>
</feature>
<dbReference type="PANTHER" id="PTHR30388:SF4">
    <property type="entry name" value="MOLYBDENUM COFACTOR INSERTION CHAPERONE PAOD"/>
    <property type="match status" value="1"/>
</dbReference>
<feature type="region of interest" description="Disordered" evidence="1">
    <location>
        <begin position="149"/>
        <end position="182"/>
    </location>
</feature>
<dbReference type="EMBL" id="JAGSOV010000015">
    <property type="protein sequence ID" value="MCO1654776.1"/>
    <property type="molecule type" value="Genomic_DNA"/>
</dbReference>
<feature type="domain" description="XdhC Rossmann" evidence="3">
    <location>
        <begin position="119"/>
        <end position="261"/>
    </location>
</feature>
<feature type="compositionally biased region" description="Low complexity" evidence="1">
    <location>
        <begin position="149"/>
        <end position="158"/>
    </location>
</feature>
<feature type="compositionally biased region" description="Pro residues" evidence="1">
    <location>
        <begin position="165"/>
        <end position="177"/>
    </location>
</feature>